<feature type="region of interest" description="Disordered" evidence="1">
    <location>
        <begin position="263"/>
        <end position="288"/>
    </location>
</feature>
<protein>
    <submittedName>
        <fullName evidence="2 3">Cytochrome C oxidase subunit II</fullName>
    </submittedName>
</protein>
<dbReference type="EMBL" id="ATLV01026999">
    <property type="status" value="NOT_ANNOTATED_CDS"/>
    <property type="molecule type" value="Genomic_DNA"/>
</dbReference>
<dbReference type="VEuPathDB" id="VectorBase:ASIC022123"/>
<evidence type="ECO:0000313" key="4">
    <source>
        <dbReference type="Proteomes" id="UP000030765"/>
    </source>
</evidence>
<dbReference type="EnsemblMetazoa" id="ASIC022123-RA">
    <property type="protein sequence ID" value="ASIC022123-PA"/>
    <property type="gene ID" value="ASIC022123"/>
</dbReference>
<sequence length="288" mass="31990">MPNVETHTHTETEWSGLLNRRTPLLVTLPVRQTSKHTTKQSGPPSILRCLSFQPTLVVPQPETRIVGRPQEGRAKEQQYHLLMHPNNIGTGIKIFTFGVRLRSVWPKCVRLRMRTEPSLPPFPPAKPPLMERRANGNGGSRREDLHRSPTERLGPEVEAEACKLMSTSAGTVFGRFVSDAPDPRSFPMVPAIPSHSLPNGETRPDVWGKERSCGCVCVGVCVSTCFDEEVPDDDADVMMAVMIVTAMKLMLIGYGSAIFRPPSPKVLPTPKGDRTKRHLGDRSWPFNS</sequence>
<evidence type="ECO:0000256" key="1">
    <source>
        <dbReference type="SAM" id="MobiDB-lite"/>
    </source>
</evidence>
<reference evidence="2 4" key="1">
    <citation type="journal article" date="2014" name="BMC Genomics">
        <title>Genome sequence of Anopheles sinensis provides insight into genetics basis of mosquito competence for malaria parasites.</title>
        <authorList>
            <person name="Zhou D."/>
            <person name="Zhang D."/>
            <person name="Ding G."/>
            <person name="Shi L."/>
            <person name="Hou Q."/>
            <person name="Ye Y."/>
            <person name="Xu Y."/>
            <person name="Zhou H."/>
            <person name="Xiong C."/>
            <person name="Li S."/>
            <person name="Yu J."/>
            <person name="Hong S."/>
            <person name="Yu X."/>
            <person name="Zou P."/>
            <person name="Chen C."/>
            <person name="Chang X."/>
            <person name="Wang W."/>
            <person name="Lv Y."/>
            <person name="Sun Y."/>
            <person name="Ma L."/>
            <person name="Shen B."/>
            <person name="Zhu C."/>
        </authorList>
    </citation>
    <scope>NUCLEOTIDE SEQUENCE [LARGE SCALE GENOMIC DNA]</scope>
</reference>
<dbReference type="EMBL" id="KE525421">
    <property type="protein sequence ID" value="KFB53743.1"/>
    <property type="molecule type" value="Genomic_DNA"/>
</dbReference>
<reference evidence="3" key="2">
    <citation type="submission" date="2020-05" db="UniProtKB">
        <authorList>
            <consortium name="EnsemblMetazoa"/>
        </authorList>
    </citation>
    <scope>IDENTIFICATION</scope>
</reference>
<name>A0A084WU49_ANOSI</name>
<evidence type="ECO:0000313" key="2">
    <source>
        <dbReference type="EMBL" id="KFB53743.1"/>
    </source>
</evidence>
<proteinExistence type="predicted"/>
<feature type="region of interest" description="Disordered" evidence="1">
    <location>
        <begin position="119"/>
        <end position="149"/>
    </location>
</feature>
<accession>A0A084WU49</accession>
<dbReference type="AlphaFoldDB" id="A0A084WU49"/>
<gene>
    <name evidence="2" type="ORF">ZHAS_00022123</name>
</gene>
<keyword evidence="4" id="KW-1185">Reference proteome</keyword>
<organism evidence="2">
    <name type="scientific">Anopheles sinensis</name>
    <name type="common">Mosquito</name>
    <dbReference type="NCBI Taxonomy" id="74873"/>
    <lineage>
        <taxon>Eukaryota</taxon>
        <taxon>Metazoa</taxon>
        <taxon>Ecdysozoa</taxon>
        <taxon>Arthropoda</taxon>
        <taxon>Hexapoda</taxon>
        <taxon>Insecta</taxon>
        <taxon>Pterygota</taxon>
        <taxon>Neoptera</taxon>
        <taxon>Endopterygota</taxon>
        <taxon>Diptera</taxon>
        <taxon>Nematocera</taxon>
        <taxon>Culicoidea</taxon>
        <taxon>Culicidae</taxon>
        <taxon>Anophelinae</taxon>
        <taxon>Anopheles</taxon>
    </lineage>
</organism>
<evidence type="ECO:0000313" key="3">
    <source>
        <dbReference type="EnsemblMetazoa" id="ASIC022123-PA"/>
    </source>
</evidence>
<dbReference type="Proteomes" id="UP000030765">
    <property type="component" value="Unassembled WGS sequence"/>
</dbReference>
<feature type="compositionally biased region" description="Basic and acidic residues" evidence="1">
    <location>
        <begin position="129"/>
        <end position="149"/>
    </location>
</feature>